<name>A0A2I0AVS8_9ASPA</name>
<keyword evidence="7" id="KW-1185">Reference proteome</keyword>
<feature type="region of interest" description="Disordered" evidence="4">
    <location>
        <begin position="649"/>
        <end position="684"/>
    </location>
</feature>
<dbReference type="PANTHER" id="PTHR21402:SF10">
    <property type="entry name" value="U11_U12 SMALL NUCLEAR RIBONUCLEOPROTEIN 48 KDA PROTEIN"/>
    <property type="match status" value="1"/>
</dbReference>
<dbReference type="PROSITE" id="PS51800">
    <property type="entry name" value="ZF_CHHC_U11_48K"/>
    <property type="match status" value="1"/>
</dbReference>
<dbReference type="PANTHER" id="PTHR21402">
    <property type="entry name" value="GAMETOCYTE SPECIFIC FACTOR 1-RELATED"/>
    <property type="match status" value="1"/>
</dbReference>
<dbReference type="GO" id="GO:0008270">
    <property type="term" value="F:zinc ion binding"/>
    <property type="evidence" value="ECO:0007669"/>
    <property type="project" value="UniProtKB-KW"/>
</dbReference>
<evidence type="ECO:0000256" key="4">
    <source>
        <dbReference type="SAM" id="MobiDB-lite"/>
    </source>
</evidence>
<feature type="compositionally biased region" description="Polar residues" evidence="4">
    <location>
        <begin position="603"/>
        <end position="616"/>
    </location>
</feature>
<evidence type="ECO:0000256" key="1">
    <source>
        <dbReference type="ARBA" id="ARBA00022723"/>
    </source>
</evidence>
<dbReference type="STRING" id="1088818.A0A2I0AVS8"/>
<dbReference type="InterPro" id="IPR022776">
    <property type="entry name" value="TRM13/UPF0224_CHHC_Znf_dom"/>
</dbReference>
<evidence type="ECO:0000256" key="3">
    <source>
        <dbReference type="ARBA" id="ARBA00022833"/>
    </source>
</evidence>
<dbReference type="InterPro" id="IPR051591">
    <property type="entry name" value="UPF0224_FAM112_RNA_Proc"/>
</dbReference>
<keyword evidence="3" id="KW-0862">Zinc</keyword>
<keyword evidence="2" id="KW-0863">Zinc-finger</keyword>
<organism evidence="6 7">
    <name type="scientific">Apostasia shenzhenica</name>
    <dbReference type="NCBI Taxonomy" id="1088818"/>
    <lineage>
        <taxon>Eukaryota</taxon>
        <taxon>Viridiplantae</taxon>
        <taxon>Streptophyta</taxon>
        <taxon>Embryophyta</taxon>
        <taxon>Tracheophyta</taxon>
        <taxon>Spermatophyta</taxon>
        <taxon>Magnoliopsida</taxon>
        <taxon>Liliopsida</taxon>
        <taxon>Asparagales</taxon>
        <taxon>Orchidaceae</taxon>
        <taxon>Apostasioideae</taxon>
        <taxon>Apostasia</taxon>
    </lineage>
</organism>
<keyword evidence="1" id="KW-0479">Metal-binding</keyword>
<accession>A0A2I0AVS8</accession>
<protein>
    <recommendedName>
        <fullName evidence="5">CHHC U11-48K-type domain-containing protein</fullName>
    </recommendedName>
</protein>
<evidence type="ECO:0000313" key="7">
    <source>
        <dbReference type="Proteomes" id="UP000236161"/>
    </source>
</evidence>
<feature type="domain" description="CHHC U11-48K-type" evidence="5">
    <location>
        <begin position="69"/>
        <end position="96"/>
    </location>
</feature>
<evidence type="ECO:0000256" key="2">
    <source>
        <dbReference type="ARBA" id="ARBA00022771"/>
    </source>
</evidence>
<evidence type="ECO:0000259" key="5">
    <source>
        <dbReference type="PROSITE" id="PS51800"/>
    </source>
</evidence>
<dbReference type="Proteomes" id="UP000236161">
    <property type="component" value="Unassembled WGS sequence"/>
</dbReference>
<gene>
    <name evidence="6" type="ORF">AXF42_Ash020254</name>
</gene>
<feature type="region of interest" description="Disordered" evidence="4">
    <location>
        <begin position="588"/>
        <end position="622"/>
    </location>
</feature>
<dbReference type="OrthoDB" id="69229at2759"/>
<dbReference type="EMBL" id="KZ451946">
    <property type="protein sequence ID" value="PKA59653.1"/>
    <property type="molecule type" value="Genomic_DNA"/>
</dbReference>
<reference evidence="6 7" key="1">
    <citation type="journal article" date="2017" name="Nature">
        <title>The Apostasia genome and the evolution of orchids.</title>
        <authorList>
            <person name="Zhang G.Q."/>
            <person name="Liu K.W."/>
            <person name="Li Z."/>
            <person name="Lohaus R."/>
            <person name="Hsiao Y.Y."/>
            <person name="Niu S.C."/>
            <person name="Wang J.Y."/>
            <person name="Lin Y.C."/>
            <person name="Xu Q."/>
            <person name="Chen L.J."/>
            <person name="Yoshida K."/>
            <person name="Fujiwara S."/>
            <person name="Wang Z.W."/>
            <person name="Zhang Y.Q."/>
            <person name="Mitsuda N."/>
            <person name="Wang M."/>
            <person name="Liu G.H."/>
            <person name="Pecoraro L."/>
            <person name="Huang H.X."/>
            <person name="Xiao X.J."/>
            <person name="Lin M."/>
            <person name="Wu X.Y."/>
            <person name="Wu W.L."/>
            <person name="Chen Y.Y."/>
            <person name="Chang S.B."/>
            <person name="Sakamoto S."/>
            <person name="Ohme-Takagi M."/>
            <person name="Yagi M."/>
            <person name="Zeng S.J."/>
            <person name="Shen C.Y."/>
            <person name="Yeh C.M."/>
            <person name="Luo Y.B."/>
            <person name="Tsai W.C."/>
            <person name="Van de Peer Y."/>
            <person name="Liu Z.J."/>
        </authorList>
    </citation>
    <scope>NUCLEOTIDE SEQUENCE [LARGE SCALE GENOMIC DNA]</scope>
    <source>
        <strain evidence="7">cv. Shenzhen</strain>
        <tissue evidence="6">Stem</tissue>
    </source>
</reference>
<proteinExistence type="predicted"/>
<sequence length="850" mass="95343">MDGLRSSPESSISLPLSHSTAHVIPDQISSDLTATISLLQNLTSLAESTLKSVSDCLSSCPTSSHEGCLACCPFDSRHRMLPEFLFRHSLTCRSAPGSPLLDLGFLDSIGYTKSLKSADQLSKEKLFVQHLPEVEGDLCFSLDGELGDIDSNFFYKDCPGVVTTSESGASCRTFTLPAILSTECANFINGRGEAGAGLGQRIGILPSDFLSSKFEVESWSDYPLSYSYAVLLVAVELTSADERILKRWIILNSPLFGILIDVALRDHIFLILKLCLKAITREAICSLKLTLEKKEFLDPRGVSFQCPCLLGSLTWLSSQMSVLYGEVSGKCFVLGMLKESFLLAGRSSMCFDKEIKSSVNKVVCDSESKGKDCKSVPVNSVENLDVQVHRPSEESHSNQVFVSQVAAAIAALHERVLLEQRVKGLRFSQPLPKSQLFMKLFTAYVKVTAISGGVSDYLFTSVRASEERAKRPNYRPILEHDGLLWQRPNNQEFDKTKTREELLAEERDYKRRRMSYRGKKVKRSPLQVLHDIIEEHMEEIKQAGGIGCNVKVASDSVLFPKIHSDSINDSEFRSSKNYATDTRISKSLHSSSNMAAKAHEEYSVNNESSFNHSSQKSHYERLEHKDGFKKKKLEIDESCRFRSLSFSDDTCSGEGYPQKDQKSFREKRDSRGLDYSSRHSSHRSRFSLIPNSQELTKYEHNYSRRPRVRHGRTAHESFDSTGYDVFEDRYDPSCTYDGGDDFYENISVGSNYVRSEKHYSRGSFSEDHVLTNQASGMFSTAVSTCVSSSNLGEHGAWLGKIWFLGNEEMRQLETAVELCRGKELLSKAVRVYSMQFRASDKESHWNSLSS</sequence>
<feature type="compositionally biased region" description="Basic and acidic residues" evidence="4">
    <location>
        <begin position="657"/>
        <end position="672"/>
    </location>
</feature>
<dbReference type="AlphaFoldDB" id="A0A2I0AVS8"/>
<evidence type="ECO:0000313" key="6">
    <source>
        <dbReference type="EMBL" id="PKA59653.1"/>
    </source>
</evidence>